<gene>
    <name evidence="1" type="ORF">MCB1EB_0436</name>
</gene>
<accession>A0A2Z6ET62</accession>
<keyword evidence="2" id="KW-1185">Reference proteome</keyword>
<dbReference type="Proteomes" id="UP000282597">
    <property type="component" value="Chromosome"/>
</dbReference>
<organism evidence="1 2">
    <name type="scientific">Mycoavidus cysteinexigens</name>
    <dbReference type="NCBI Taxonomy" id="1553431"/>
    <lineage>
        <taxon>Bacteria</taxon>
        <taxon>Pseudomonadati</taxon>
        <taxon>Pseudomonadota</taxon>
        <taxon>Betaproteobacteria</taxon>
        <taxon>Burkholderiales</taxon>
        <taxon>Burkholderiaceae</taxon>
        <taxon>Mycoavidus</taxon>
    </lineage>
</organism>
<dbReference type="AlphaFoldDB" id="A0A2Z6ET62"/>
<proteinExistence type="predicted"/>
<name>A0A2Z6ET62_9BURK</name>
<dbReference type="KEGG" id="mcys:MCB1EB_0436"/>
<reference evidence="1 2" key="1">
    <citation type="journal article" date="2018" name="Microbes Environ.">
        <title>Comparative Genomic Insights into Endofungal Lifestyles of Two Bacterial Endosymbionts, Mycoavidus cysteinexigens and Burkholderia rhizoxinica.</title>
        <authorList>
            <person name="Sharmin D."/>
            <person name="Guo Y."/>
            <person name="Nishizawa T."/>
            <person name="Ohshima S."/>
            <person name="Sato Y."/>
            <person name="Takashima Y."/>
            <person name="Narisawa K."/>
            <person name="Ohta H."/>
        </authorList>
    </citation>
    <scope>NUCLEOTIDE SEQUENCE [LARGE SCALE GENOMIC DNA]</scope>
    <source>
        <strain evidence="1 2">B1-EB</strain>
    </source>
</reference>
<dbReference type="EMBL" id="AP018150">
    <property type="protein sequence ID" value="BBE08597.1"/>
    <property type="molecule type" value="Genomic_DNA"/>
</dbReference>
<evidence type="ECO:0000313" key="1">
    <source>
        <dbReference type="EMBL" id="BBE08597.1"/>
    </source>
</evidence>
<evidence type="ECO:0000313" key="2">
    <source>
        <dbReference type="Proteomes" id="UP000282597"/>
    </source>
</evidence>
<sequence>MIFDMYINEVVTYDEVLESLLRKSSSQSVSLINEAYQKADDKDIFMFALIAKLVMLHSRFCKTA</sequence>
<protein>
    <submittedName>
        <fullName evidence="1">Oxaloacetate decarboxylase alpha subunit</fullName>
    </submittedName>
</protein>